<protein>
    <submittedName>
        <fullName evidence="2">Uncharacterized protein</fullName>
    </submittedName>
</protein>
<accession>W3VRD3</accession>
<dbReference type="InterPro" id="IPR037176">
    <property type="entry name" value="Osmotin/thaumatin-like_sf"/>
</dbReference>
<feature type="region of interest" description="Disordered" evidence="1">
    <location>
        <begin position="1"/>
        <end position="22"/>
    </location>
</feature>
<dbReference type="EMBL" id="AWNI01000007">
    <property type="protein sequence ID" value="ETS64124.1"/>
    <property type="molecule type" value="Genomic_DNA"/>
</dbReference>
<organism evidence="2 3">
    <name type="scientific">Moesziomyces aphidis</name>
    <name type="common">Pseudozyma aphidis</name>
    <dbReference type="NCBI Taxonomy" id="84754"/>
    <lineage>
        <taxon>Eukaryota</taxon>
        <taxon>Fungi</taxon>
        <taxon>Dikarya</taxon>
        <taxon>Basidiomycota</taxon>
        <taxon>Ustilaginomycotina</taxon>
        <taxon>Ustilaginomycetes</taxon>
        <taxon>Ustilaginales</taxon>
        <taxon>Ustilaginaceae</taxon>
        <taxon>Moesziomyces</taxon>
    </lineage>
</organism>
<evidence type="ECO:0000256" key="1">
    <source>
        <dbReference type="SAM" id="MobiDB-lite"/>
    </source>
</evidence>
<name>W3VRD3_MOEAP</name>
<dbReference type="OrthoDB" id="2546510at2759"/>
<proteinExistence type="predicted"/>
<keyword evidence="3" id="KW-1185">Reference proteome</keyword>
<dbReference type="AlphaFoldDB" id="W3VRD3"/>
<dbReference type="Gene3D" id="2.60.110.10">
    <property type="entry name" value="Thaumatin"/>
    <property type="match status" value="1"/>
</dbReference>
<gene>
    <name evidence="2" type="ORF">PaG_01359</name>
</gene>
<evidence type="ECO:0000313" key="3">
    <source>
        <dbReference type="Proteomes" id="UP000019462"/>
    </source>
</evidence>
<dbReference type="HOGENOM" id="CLU_563953_0_0_1"/>
<reference evidence="2 3" key="1">
    <citation type="journal article" date="2014" name="Genome Announc.">
        <title>Genome sequence of the basidiomycetous fungus Pseudozyma aphidis DSM70725, an efficient producer of biosurfactant mannosylerythritol lipids.</title>
        <authorList>
            <person name="Lorenz S."/>
            <person name="Guenther M."/>
            <person name="Grumaz C."/>
            <person name="Rupp S."/>
            <person name="Zibek S."/>
            <person name="Sohn K."/>
        </authorList>
    </citation>
    <scope>NUCLEOTIDE SEQUENCE [LARGE SCALE GENOMIC DNA]</scope>
    <source>
        <strain evidence="3">ATCC 32657 / CBS 517.83 / DSM 70725 / JCM 10318 / NBRC 10182 / NRRL Y-7954 / St-0401</strain>
    </source>
</reference>
<dbReference type="Proteomes" id="UP000019462">
    <property type="component" value="Unassembled WGS sequence"/>
</dbReference>
<sequence>MSLAPVPAFGAPDADHSGSTPAAAALSRSMVLGVTTKGGRRELDARRDCALQRRGGGGRIHWRPVPNADKPLRFGLQKMRQAALGPFAVERGCRSVGWIAARPLGIGGLAERTTSFATVSAGRSELAGDAKLAAHAVSSGAGIPWRRATESWRPCILAKPRRQRYPLQSGSHIFMSASFPRQLCFFGASKDEADDQGPWLRAVAGPAWLERKRFAAARSDRRLESSRRVSAVIAWMSENEALPISGQLLNTVVAALLTPRGKTYIDGAPWAYRKKERPSARLFVIPPHLLTSSAKLHPLCSSQPIMVAIIRSILALGTLVAAVTAASVAPRSSKITFTVYNKCKHEFAPIFSPPLPGKSSWAVIPSGKSASFSFYSDTYRGKVFSPLRQANTTTGQGATQGEFDLATGDYDISVADGFNVGMYLQLLGRQYDGYCTAAICSSADCKDAYKVSSGLLSSKRVGARTTKPNHSCPVTFTTWNVQFC</sequence>
<evidence type="ECO:0000313" key="2">
    <source>
        <dbReference type="EMBL" id="ETS64124.1"/>
    </source>
</evidence>
<dbReference type="SUPFAM" id="SSF49870">
    <property type="entry name" value="Osmotin, thaumatin-like protein"/>
    <property type="match status" value="1"/>
</dbReference>
<comment type="caution">
    <text evidence="2">The sequence shown here is derived from an EMBL/GenBank/DDBJ whole genome shotgun (WGS) entry which is preliminary data.</text>
</comment>